<proteinExistence type="predicted"/>
<dbReference type="AlphaFoldDB" id="A0A072VIV2"/>
<dbReference type="EMBL" id="CM001218">
    <property type="protein sequence ID" value="KEH38090.1"/>
    <property type="molecule type" value="Genomic_DNA"/>
</dbReference>
<name>A0A072VIV2_MEDTR</name>
<reference evidence="2" key="3">
    <citation type="submission" date="2015-04" db="UniProtKB">
        <authorList>
            <consortium name="EnsemblPlants"/>
        </authorList>
    </citation>
    <scope>IDENTIFICATION</scope>
    <source>
        <strain evidence="2">cv. Jemalong A17</strain>
    </source>
</reference>
<dbReference type="HOGENOM" id="CLU_2870972_0_0_1"/>
<gene>
    <name evidence="1" type="ordered locus">MTR_2g461170</name>
</gene>
<accession>A0A072VIV2</accession>
<evidence type="ECO:0000313" key="1">
    <source>
        <dbReference type="EMBL" id="KEH38090.1"/>
    </source>
</evidence>
<keyword evidence="3" id="KW-1185">Reference proteome</keyword>
<evidence type="ECO:0000313" key="3">
    <source>
        <dbReference type="Proteomes" id="UP000002051"/>
    </source>
</evidence>
<reference evidence="1 3" key="1">
    <citation type="journal article" date="2011" name="Nature">
        <title>The Medicago genome provides insight into the evolution of rhizobial symbioses.</title>
        <authorList>
            <person name="Young N.D."/>
            <person name="Debelle F."/>
            <person name="Oldroyd G.E."/>
            <person name="Geurts R."/>
            <person name="Cannon S.B."/>
            <person name="Udvardi M.K."/>
            <person name="Benedito V.A."/>
            <person name="Mayer K.F."/>
            <person name="Gouzy J."/>
            <person name="Schoof H."/>
            <person name="Van de Peer Y."/>
            <person name="Proost S."/>
            <person name="Cook D.R."/>
            <person name="Meyers B.C."/>
            <person name="Spannagl M."/>
            <person name="Cheung F."/>
            <person name="De Mita S."/>
            <person name="Krishnakumar V."/>
            <person name="Gundlach H."/>
            <person name="Zhou S."/>
            <person name="Mudge J."/>
            <person name="Bharti A.K."/>
            <person name="Murray J.D."/>
            <person name="Naoumkina M.A."/>
            <person name="Rosen B."/>
            <person name="Silverstein K.A."/>
            <person name="Tang H."/>
            <person name="Rombauts S."/>
            <person name="Zhao P.X."/>
            <person name="Zhou P."/>
            <person name="Barbe V."/>
            <person name="Bardou P."/>
            <person name="Bechner M."/>
            <person name="Bellec A."/>
            <person name="Berger A."/>
            <person name="Berges H."/>
            <person name="Bidwell S."/>
            <person name="Bisseling T."/>
            <person name="Choisne N."/>
            <person name="Couloux A."/>
            <person name="Denny R."/>
            <person name="Deshpande S."/>
            <person name="Dai X."/>
            <person name="Doyle J.J."/>
            <person name="Dudez A.M."/>
            <person name="Farmer A.D."/>
            <person name="Fouteau S."/>
            <person name="Franken C."/>
            <person name="Gibelin C."/>
            <person name="Gish J."/>
            <person name="Goldstein S."/>
            <person name="Gonzalez A.J."/>
            <person name="Green P.J."/>
            <person name="Hallab A."/>
            <person name="Hartog M."/>
            <person name="Hua A."/>
            <person name="Humphray S.J."/>
            <person name="Jeong D.H."/>
            <person name="Jing Y."/>
            <person name="Jocker A."/>
            <person name="Kenton S.M."/>
            <person name="Kim D.J."/>
            <person name="Klee K."/>
            <person name="Lai H."/>
            <person name="Lang C."/>
            <person name="Lin S."/>
            <person name="Macmil S.L."/>
            <person name="Magdelenat G."/>
            <person name="Matthews L."/>
            <person name="McCorrison J."/>
            <person name="Monaghan E.L."/>
            <person name="Mun J.H."/>
            <person name="Najar F.Z."/>
            <person name="Nicholson C."/>
            <person name="Noirot C."/>
            <person name="O'Bleness M."/>
            <person name="Paule C.R."/>
            <person name="Poulain J."/>
            <person name="Prion F."/>
            <person name="Qin B."/>
            <person name="Qu C."/>
            <person name="Retzel E.F."/>
            <person name="Riddle C."/>
            <person name="Sallet E."/>
            <person name="Samain S."/>
            <person name="Samson N."/>
            <person name="Sanders I."/>
            <person name="Saurat O."/>
            <person name="Scarpelli C."/>
            <person name="Schiex T."/>
            <person name="Segurens B."/>
            <person name="Severin A.J."/>
            <person name="Sherrier D.J."/>
            <person name="Shi R."/>
            <person name="Sims S."/>
            <person name="Singer S.R."/>
            <person name="Sinharoy S."/>
            <person name="Sterck L."/>
            <person name="Viollet A."/>
            <person name="Wang B.B."/>
            <person name="Wang K."/>
            <person name="Wang M."/>
            <person name="Wang X."/>
            <person name="Warfsmann J."/>
            <person name="Weissenbach J."/>
            <person name="White D.D."/>
            <person name="White J.D."/>
            <person name="Wiley G.B."/>
            <person name="Wincker P."/>
            <person name="Xing Y."/>
            <person name="Yang L."/>
            <person name="Yao Z."/>
            <person name="Ying F."/>
            <person name="Zhai J."/>
            <person name="Zhou L."/>
            <person name="Zuber A."/>
            <person name="Denarie J."/>
            <person name="Dixon R.A."/>
            <person name="May G.D."/>
            <person name="Schwartz D.C."/>
            <person name="Rogers J."/>
            <person name="Quetier F."/>
            <person name="Town C.D."/>
            <person name="Roe B.A."/>
        </authorList>
    </citation>
    <scope>NUCLEOTIDE SEQUENCE [LARGE SCALE GENOMIC DNA]</scope>
    <source>
        <strain evidence="1">A17</strain>
        <strain evidence="2 3">cv. Jemalong A17</strain>
    </source>
</reference>
<protein>
    <submittedName>
        <fullName evidence="1 2">Uncharacterized protein</fullName>
    </submittedName>
</protein>
<dbReference type="EnsemblPlants" id="KEH38090">
    <property type="protein sequence ID" value="KEH38090"/>
    <property type="gene ID" value="MTR_2g461170"/>
</dbReference>
<evidence type="ECO:0000313" key="2">
    <source>
        <dbReference type="EnsemblPlants" id="KEH38090"/>
    </source>
</evidence>
<reference evidence="1 3" key="2">
    <citation type="journal article" date="2014" name="BMC Genomics">
        <title>An improved genome release (version Mt4.0) for the model legume Medicago truncatula.</title>
        <authorList>
            <person name="Tang H."/>
            <person name="Krishnakumar V."/>
            <person name="Bidwell S."/>
            <person name="Rosen B."/>
            <person name="Chan A."/>
            <person name="Zhou S."/>
            <person name="Gentzbittel L."/>
            <person name="Childs K.L."/>
            <person name="Yandell M."/>
            <person name="Gundlach H."/>
            <person name="Mayer K.F."/>
            <person name="Schwartz D.C."/>
            <person name="Town C.D."/>
        </authorList>
    </citation>
    <scope>GENOME REANNOTATION</scope>
    <source>
        <strain evidence="1">A17</strain>
        <strain evidence="2 3">cv. Jemalong A17</strain>
    </source>
</reference>
<dbReference type="Proteomes" id="UP000002051">
    <property type="component" value="Chromosome 2"/>
</dbReference>
<organism evidence="1 3">
    <name type="scientific">Medicago truncatula</name>
    <name type="common">Barrel medic</name>
    <name type="synonym">Medicago tribuloides</name>
    <dbReference type="NCBI Taxonomy" id="3880"/>
    <lineage>
        <taxon>Eukaryota</taxon>
        <taxon>Viridiplantae</taxon>
        <taxon>Streptophyta</taxon>
        <taxon>Embryophyta</taxon>
        <taxon>Tracheophyta</taxon>
        <taxon>Spermatophyta</taxon>
        <taxon>Magnoliopsida</taxon>
        <taxon>eudicotyledons</taxon>
        <taxon>Gunneridae</taxon>
        <taxon>Pentapetalae</taxon>
        <taxon>rosids</taxon>
        <taxon>fabids</taxon>
        <taxon>Fabales</taxon>
        <taxon>Fabaceae</taxon>
        <taxon>Papilionoideae</taxon>
        <taxon>50 kb inversion clade</taxon>
        <taxon>NPAAA clade</taxon>
        <taxon>Hologalegina</taxon>
        <taxon>IRL clade</taxon>
        <taxon>Trifolieae</taxon>
        <taxon>Medicago</taxon>
    </lineage>
</organism>
<sequence>MRHIFDGYPRGNVMNISGCPCPSIFHLPITPISKCMPNITYIWQWHPDLAGGYSVRSGYEILTT</sequence>